<name>A0A7L4YPF1_9ACTN</name>
<dbReference type="InterPro" id="IPR013785">
    <property type="entry name" value="Aldolase_TIM"/>
</dbReference>
<evidence type="ECO:0000313" key="6">
    <source>
        <dbReference type="Proteomes" id="UP000463857"/>
    </source>
</evidence>
<evidence type="ECO:0000256" key="3">
    <source>
        <dbReference type="ARBA" id="ARBA00022723"/>
    </source>
</evidence>
<dbReference type="PANTHER" id="PTHR37418:SF2">
    <property type="entry name" value="3-KETO-5-AMINOHEXANOATE CLEAVAGE ENZYME"/>
    <property type="match status" value="1"/>
</dbReference>
<keyword evidence="6" id="KW-1185">Reference proteome</keyword>
<dbReference type="GO" id="GO:0046872">
    <property type="term" value="F:metal ion binding"/>
    <property type="evidence" value="ECO:0007669"/>
    <property type="project" value="UniProtKB-KW"/>
</dbReference>
<evidence type="ECO:0000256" key="1">
    <source>
        <dbReference type="ARBA" id="ARBA00001947"/>
    </source>
</evidence>
<keyword evidence="3" id="KW-0479">Metal-binding</keyword>
<dbReference type="InParanoid" id="A0A7L4YPF1"/>
<accession>A0A7L4YPF1</accession>
<dbReference type="OrthoDB" id="9063716at2"/>
<dbReference type="EMBL" id="CP047156">
    <property type="protein sequence ID" value="QHC00754.1"/>
    <property type="molecule type" value="Genomic_DNA"/>
</dbReference>
<protein>
    <submittedName>
        <fullName evidence="5">3-keto-5-aminohexanoate cleavage protein</fullName>
    </submittedName>
</protein>
<organism evidence="5 6">
    <name type="scientific">Epidermidibacterium keratini</name>
    <dbReference type="NCBI Taxonomy" id="1891644"/>
    <lineage>
        <taxon>Bacteria</taxon>
        <taxon>Bacillati</taxon>
        <taxon>Actinomycetota</taxon>
        <taxon>Actinomycetes</taxon>
        <taxon>Sporichthyales</taxon>
        <taxon>Sporichthyaceae</taxon>
        <taxon>Epidermidibacterium</taxon>
    </lineage>
</organism>
<dbReference type="Proteomes" id="UP000463857">
    <property type="component" value="Chromosome"/>
</dbReference>
<dbReference type="Pfam" id="PF05853">
    <property type="entry name" value="BKACE"/>
    <property type="match status" value="1"/>
</dbReference>
<reference evidence="5 6" key="1">
    <citation type="journal article" date="2018" name="Int. J. Syst. Evol. Microbiol.">
        <title>Epidermidibacterium keratini gen. nov., sp. nov., a member of the family Sporichthyaceae, isolated from keratin epidermis.</title>
        <authorList>
            <person name="Lee D.G."/>
            <person name="Trujillo M.E."/>
            <person name="Kang S."/>
            <person name="Nam J.J."/>
            <person name="Kim Y.J."/>
        </authorList>
    </citation>
    <scope>NUCLEOTIDE SEQUENCE [LARGE SCALE GENOMIC DNA]</scope>
    <source>
        <strain evidence="5 6">EPI-7</strain>
    </source>
</reference>
<proteinExistence type="predicted"/>
<dbReference type="AlphaFoldDB" id="A0A7L4YPF1"/>
<keyword evidence="2" id="KW-0808">Transferase</keyword>
<dbReference type="GO" id="GO:0043720">
    <property type="term" value="F:3-keto-5-aminohexanoate cleavage activity"/>
    <property type="evidence" value="ECO:0007669"/>
    <property type="project" value="InterPro"/>
</dbReference>
<dbReference type="PANTHER" id="PTHR37418">
    <property type="entry name" value="3-KETO-5-AMINOHEXANOATE CLEAVAGE ENZYME-RELATED"/>
    <property type="match status" value="1"/>
</dbReference>
<comment type="cofactor">
    <cofactor evidence="1">
        <name>Zn(2+)</name>
        <dbReference type="ChEBI" id="CHEBI:29105"/>
    </cofactor>
</comment>
<dbReference type="RefSeq" id="WP_159545550.1">
    <property type="nucleotide sequence ID" value="NZ_CP047156.1"/>
</dbReference>
<dbReference type="InterPro" id="IPR008567">
    <property type="entry name" value="BKACE"/>
</dbReference>
<sequence>MTNPKVWLEVALNGNWGRRLQPRSPITVDEVIADGIACVREGAGIVHVHAYDGDGRRVDSADTYRAIIEGIRSEVDAIVYPTIAEGDDRYAVIEQLARDGLLEWAVLDPGTVNLDPLDEADDGLRAVYENSPQSIARGFELATTYGFHPAFAIYEPGFVRAGIAHQSRNPGTPTPIYRLMFSTTFAFGMPPTDGGFTAYAALLDELVPDAPRMLSGLGIDVRPLVPVALEHGAHIRVGLEDFPLGATAGNAELVREMVEVLEGHGRDLATATDVRNDLAGLGE</sequence>
<dbReference type="Gene3D" id="3.20.20.70">
    <property type="entry name" value="Aldolase class I"/>
    <property type="match status" value="1"/>
</dbReference>
<evidence type="ECO:0000313" key="5">
    <source>
        <dbReference type="EMBL" id="QHC00754.1"/>
    </source>
</evidence>
<evidence type="ECO:0000256" key="2">
    <source>
        <dbReference type="ARBA" id="ARBA00022679"/>
    </source>
</evidence>
<gene>
    <name evidence="5" type="ORF">EK0264_10940</name>
</gene>
<dbReference type="KEGG" id="eke:EK0264_10940"/>
<keyword evidence="4" id="KW-0862">Zinc</keyword>
<evidence type="ECO:0000256" key="4">
    <source>
        <dbReference type="ARBA" id="ARBA00022833"/>
    </source>
</evidence>